<sequence>MTGAVGFVIGCLTVSPFRGTGVSDVITFICRRQTDSHSVQQRGRPSELVNNIMGESNCFQQLTVCSARYPVFFGMTDSVAYVTLLSNVSSAMGNCAGGQKSCNCDKNDLVWRSDEGMIRDIEALPVTRLHFGDTGDYGGGSTEKGFFTLGPLRCRA</sequence>
<dbReference type="AlphaFoldDB" id="C3ZL22"/>
<organism>
    <name type="scientific">Branchiostoma floridae</name>
    <name type="common">Florida lancelet</name>
    <name type="synonym">Amphioxus</name>
    <dbReference type="NCBI Taxonomy" id="7739"/>
    <lineage>
        <taxon>Eukaryota</taxon>
        <taxon>Metazoa</taxon>
        <taxon>Chordata</taxon>
        <taxon>Cephalochordata</taxon>
        <taxon>Leptocardii</taxon>
        <taxon>Amphioxiformes</taxon>
        <taxon>Branchiostomatidae</taxon>
        <taxon>Branchiostoma</taxon>
    </lineage>
</organism>
<dbReference type="InParanoid" id="C3ZL22"/>
<evidence type="ECO:0000313" key="1">
    <source>
        <dbReference type="EMBL" id="EEN46704.1"/>
    </source>
</evidence>
<reference evidence="1" key="1">
    <citation type="journal article" date="2008" name="Nature">
        <title>The amphioxus genome and the evolution of the chordate karyotype.</title>
        <authorList>
            <consortium name="US DOE Joint Genome Institute (JGI-PGF)"/>
            <person name="Putnam N.H."/>
            <person name="Butts T."/>
            <person name="Ferrier D.E.K."/>
            <person name="Furlong R.F."/>
            <person name="Hellsten U."/>
            <person name="Kawashima T."/>
            <person name="Robinson-Rechavi M."/>
            <person name="Shoguchi E."/>
            <person name="Terry A."/>
            <person name="Yu J.-K."/>
            <person name="Benito-Gutierrez E.L."/>
            <person name="Dubchak I."/>
            <person name="Garcia-Fernandez J."/>
            <person name="Gibson-Brown J.J."/>
            <person name="Grigoriev I.V."/>
            <person name="Horton A.C."/>
            <person name="de Jong P.J."/>
            <person name="Jurka J."/>
            <person name="Kapitonov V.V."/>
            <person name="Kohara Y."/>
            <person name="Kuroki Y."/>
            <person name="Lindquist E."/>
            <person name="Lucas S."/>
            <person name="Osoegawa K."/>
            <person name="Pennacchio L.A."/>
            <person name="Salamov A.A."/>
            <person name="Satou Y."/>
            <person name="Sauka-Spengler T."/>
            <person name="Schmutz J."/>
            <person name="Shin-I T."/>
            <person name="Toyoda A."/>
            <person name="Bronner-Fraser M."/>
            <person name="Fujiyama A."/>
            <person name="Holland L.Z."/>
            <person name="Holland P.W.H."/>
            <person name="Satoh N."/>
            <person name="Rokhsar D.S."/>
        </authorList>
    </citation>
    <scope>NUCLEOTIDE SEQUENCE [LARGE SCALE GENOMIC DNA]</scope>
    <source>
        <strain evidence="1">S238N-H82</strain>
        <tissue evidence="1">Testes</tissue>
    </source>
</reference>
<name>C3ZL22_BRAFL</name>
<dbReference type="EMBL" id="GG666640">
    <property type="protein sequence ID" value="EEN46704.1"/>
    <property type="molecule type" value="Genomic_DNA"/>
</dbReference>
<proteinExistence type="predicted"/>
<accession>C3ZL22</accession>
<dbReference type="Gene3D" id="2.60.120.1000">
    <property type="match status" value="1"/>
</dbReference>
<dbReference type="eggNOG" id="KOG3516">
    <property type="taxonomic scope" value="Eukaryota"/>
</dbReference>
<gene>
    <name evidence="1" type="ORF">BRAFLDRAFT_89495</name>
</gene>
<protein>
    <submittedName>
        <fullName evidence="1">Uncharacterized protein</fullName>
    </submittedName>
</protein>